<dbReference type="InParanoid" id="G1Q4Y6"/>
<organism evidence="1 2">
    <name type="scientific">Myotis lucifugus</name>
    <name type="common">Little brown bat</name>
    <dbReference type="NCBI Taxonomy" id="59463"/>
    <lineage>
        <taxon>Eukaryota</taxon>
        <taxon>Metazoa</taxon>
        <taxon>Chordata</taxon>
        <taxon>Craniata</taxon>
        <taxon>Vertebrata</taxon>
        <taxon>Euteleostomi</taxon>
        <taxon>Mammalia</taxon>
        <taxon>Eutheria</taxon>
        <taxon>Laurasiatheria</taxon>
        <taxon>Chiroptera</taxon>
        <taxon>Yangochiroptera</taxon>
        <taxon>Vespertilionidae</taxon>
        <taxon>Myotis</taxon>
    </lineage>
</organism>
<dbReference type="Ensembl" id="ENSMLUT00000029011.1">
    <property type="protein sequence ID" value="ENSMLUP00000018769.1"/>
    <property type="gene ID" value="ENSMLUG00000028960.1"/>
</dbReference>
<reference evidence="1" key="3">
    <citation type="submission" date="2025-09" db="UniProtKB">
        <authorList>
            <consortium name="Ensembl"/>
        </authorList>
    </citation>
    <scope>IDENTIFICATION</scope>
</reference>
<protein>
    <submittedName>
        <fullName evidence="1">Uncharacterized protein</fullName>
    </submittedName>
</protein>
<reference evidence="1" key="2">
    <citation type="submission" date="2025-08" db="UniProtKB">
        <authorList>
            <consortium name="Ensembl"/>
        </authorList>
    </citation>
    <scope>IDENTIFICATION</scope>
</reference>
<dbReference type="EMBL" id="AAPE02031940">
    <property type="status" value="NOT_ANNOTATED_CDS"/>
    <property type="molecule type" value="Genomic_DNA"/>
</dbReference>
<sequence length="14" mass="1602">DVSFIIDVNLVLRV</sequence>
<name>G1Q4Y6_MYOLU</name>
<evidence type="ECO:0000313" key="2">
    <source>
        <dbReference type="Proteomes" id="UP000001074"/>
    </source>
</evidence>
<accession>G1Q4Y6</accession>
<keyword evidence="2" id="KW-1185">Reference proteome</keyword>
<dbReference type="Proteomes" id="UP000001074">
    <property type="component" value="Unassembled WGS sequence"/>
</dbReference>
<proteinExistence type="predicted"/>
<reference evidence="1 2" key="1">
    <citation type="journal article" date="2011" name="Nature">
        <title>A high-resolution map of human evolutionary constraint using 29 mammals.</title>
        <authorList>
            <person name="Lindblad-Toh K."/>
            <person name="Garber M."/>
            <person name="Zuk O."/>
            <person name="Lin M.F."/>
            <person name="Parker B.J."/>
            <person name="Washietl S."/>
            <person name="Kheradpour P."/>
            <person name="Ernst J."/>
            <person name="Jordan G."/>
            <person name="Mauceli E."/>
            <person name="Ward L.D."/>
            <person name="Lowe C.B."/>
            <person name="Holloway A.K."/>
            <person name="Clamp M."/>
            <person name="Gnerre S."/>
            <person name="Alfoldi J."/>
            <person name="Beal K."/>
            <person name="Chang J."/>
            <person name="Clawson H."/>
            <person name="Cuff J."/>
            <person name="Di Palma F."/>
            <person name="Fitzgerald S."/>
            <person name="Flicek P."/>
            <person name="Guttman M."/>
            <person name="Hubisz M.J."/>
            <person name="Jaffe D.B."/>
            <person name="Jungreis I."/>
            <person name="Kent W.J."/>
            <person name="Kostka D."/>
            <person name="Lara M."/>
            <person name="Martins A.L."/>
            <person name="Massingham T."/>
            <person name="Moltke I."/>
            <person name="Raney B.J."/>
            <person name="Rasmussen M.D."/>
            <person name="Robinson J."/>
            <person name="Stark A."/>
            <person name="Vilella A.J."/>
            <person name="Wen J."/>
            <person name="Xie X."/>
            <person name="Zody M.C."/>
            <person name="Baldwin J."/>
            <person name="Bloom T."/>
            <person name="Chin C.W."/>
            <person name="Heiman D."/>
            <person name="Nicol R."/>
            <person name="Nusbaum C."/>
            <person name="Young S."/>
            <person name="Wilkinson J."/>
            <person name="Worley K.C."/>
            <person name="Kovar C.L."/>
            <person name="Muzny D.M."/>
            <person name="Gibbs R.A."/>
            <person name="Cree A."/>
            <person name="Dihn H.H."/>
            <person name="Fowler G."/>
            <person name="Jhangiani S."/>
            <person name="Joshi V."/>
            <person name="Lee S."/>
            <person name="Lewis L.R."/>
            <person name="Nazareth L.V."/>
            <person name="Okwuonu G."/>
            <person name="Santibanez J."/>
            <person name="Warren W.C."/>
            <person name="Mardis E.R."/>
            <person name="Weinstock G.M."/>
            <person name="Wilson R.K."/>
            <person name="Delehaunty K."/>
            <person name="Dooling D."/>
            <person name="Fronik C."/>
            <person name="Fulton L."/>
            <person name="Fulton B."/>
            <person name="Graves T."/>
            <person name="Minx P."/>
            <person name="Sodergren E."/>
            <person name="Birney E."/>
            <person name="Margulies E.H."/>
            <person name="Herrero J."/>
            <person name="Green E.D."/>
            <person name="Haussler D."/>
            <person name="Siepel A."/>
            <person name="Goldman N."/>
            <person name="Pollard K.S."/>
            <person name="Pedersen J.S."/>
            <person name="Lander E.S."/>
            <person name="Kellis M."/>
        </authorList>
    </citation>
    <scope>NUCLEOTIDE SEQUENCE [LARGE SCALE GENOMIC DNA]</scope>
</reference>
<evidence type="ECO:0000313" key="1">
    <source>
        <dbReference type="Ensembl" id="ENSMLUP00000018769.1"/>
    </source>
</evidence>